<dbReference type="EMBL" id="KZ451999">
    <property type="protein sequence ID" value="PKA53257.1"/>
    <property type="molecule type" value="Genomic_DNA"/>
</dbReference>
<dbReference type="InterPro" id="IPR015300">
    <property type="entry name" value="DNA-bd_pseudobarrel_sf"/>
</dbReference>
<dbReference type="OrthoDB" id="638806at2759"/>
<evidence type="ECO:0000256" key="5">
    <source>
        <dbReference type="ARBA" id="ARBA00023242"/>
    </source>
</evidence>
<keyword evidence="8" id="KW-1185">Reference proteome</keyword>
<keyword evidence="4" id="KW-0804">Transcription</keyword>
<dbReference type="Proteomes" id="UP000236161">
    <property type="component" value="Unassembled WGS sequence"/>
</dbReference>
<protein>
    <submittedName>
        <fullName evidence="7">B3 domain-containing protein</fullName>
    </submittedName>
</protein>
<dbReference type="CDD" id="cd10017">
    <property type="entry name" value="B3_DNA"/>
    <property type="match status" value="1"/>
</dbReference>
<gene>
    <name evidence="7" type="ORF">AXF42_Ash009987</name>
</gene>
<keyword evidence="5" id="KW-0539">Nucleus</keyword>
<evidence type="ECO:0000256" key="4">
    <source>
        <dbReference type="ARBA" id="ARBA00023163"/>
    </source>
</evidence>
<dbReference type="PANTHER" id="PTHR31391:SF64">
    <property type="entry name" value="B3 DOMAIN-CONTAINING PROTEIN OS06G0112300"/>
    <property type="match status" value="1"/>
</dbReference>
<dbReference type="STRING" id="1088818.A0A2I0ACI0"/>
<dbReference type="AlphaFoldDB" id="A0A2I0ACI0"/>
<dbReference type="GO" id="GO:0005634">
    <property type="term" value="C:nucleus"/>
    <property type="evidence" value="ECO:0007669"/>
    <property type="project" value="UniProtKB-SubCell"/>
</dbReference>
<dbReference type="InterPro" id="IPR044837">
    <property type="entry name" value="REM16-like"/>
</dbReference>
<dbReference type="GO" id="GO:0003677">
    <property type="term" value="F:DNA binding"/>
    <property type="evidence" value="ECO:0007669"/>
    <property type="project" value="UniProtKB-KW"/>
</dbReference>
<keyword evidence="2" id="KW-0805">Transcription regulation</keyword>
<dbReference type="PROSITE" id="PS50863">
    <property type="entry name" value="B3"/>
    <property type="match status" value="1"/>
</dbReference>
<evidence type="ECO:0000259" key="6">
    <source>
        <dbReference type="PROSITE" id="PS50863"/>
    </source>
</evidence>
<accession>A0A2I0ACI0</accession>
<evidence type="ECO:0000313" key="7">
    <source>
        <dbReference type="EMBL" id="PKA53257.1"/>
    </source>
</evidence>
<proteinExistence type="predicted"/>
<evidence type="ECO:0000313" key="8">
    <source>
        <dbReference type="Proteomes" id="UP000236161"/>
    </source>
</evidence>
<reference evidence="7 8" key="1">
    <citation type="journal article" date="2017" name="Nature">
        <title>The Apostasia genome and the evolution of orchids.</title>
        <authorList>
            <person name="Zhang G.Q."/>
            <person name="Liu K.W."/>
            <person name="Li Z."/>
            <person name="Lohaus R."/>
            <person name="Hsiao Y.Y."/>
            <person name="Niu S.C."/>
            <person name="Wang J.Y."/>
            <person name="Lin Y.C."/>
            <person name="Xu Q."/>
            <person name="Chen L.J."/>
            <person name="Yoshida K."/>
            <person name="Fujiwara S."/>
            <person name="Wang Z.W."/>
            <person name="Zhang Y.Q."/>
            <person name="Mitsuda N."/>
            <person name="Wang M."/>
            <person name="Liu G.H."/>
            <person name="Pecoraro L."/>
            <person name="Huang H.X."/>
            <person name="Xiao X.J."/>
            <person name="Lin M."/>
            <person name="Wu X.Y."/>
            <person name="Wu W.L."/>
            <person name="Chen Y.Y."/>
            <person name="Chang S.B."/>
            <person name="Sakamoto S."/>
            <person name="Ohme-Takagi M."/>
            <person name="Yagi M."/>
            <person name="Zeng S.J."/>
            <person name="Shen C.Y."/>
            <person name="Yeh C.M."/>
            <person name="Luo Y.B."/>
            <person name="Tsai W.C."/>
            <person name="Van de Peer Y."/>
            <person name="Liu Z.J."/>
        </authorList>
    </citation>
    <scope>NUCLEOTIDE SEQUENCE [LARGE SCALE GENOMIC DNA]</scope>
    <source>
        <strain evidence="8">cv. Shenzhen</strain>
        <tissue evidence="7">Stem</tissue>
    </source>
</reference>
<evidence type="ECO:0000256" key="2">
    <source>
        <dbReference type="ARBA" id="ARBA00023015"/>
    </source>
</evidence>
<evidence type="ECO:0000256" key="3">
    <source>
        <dbReference type="ARBA" id="ARBA00023125"/>
    </source>
</evidence>
<dbReference type="InterPro" id="IPR003340">
    <property type="entry name" value="B3_DNA-bd"/>
</dbReference>
<dbReference type="PANTHER" id="PTHR31391">
    <property type="entry name" value="B3 DOMAIN-CONTAINING PROTEIN OS11G0197600-RELATED"/>
    <property type="match status" value="1"/>
</dbReference>
<name>A0A2I0ACI0_9ASPA</name>
<dbReference type="Gene3D" id="2.40.330.10">
    <property type="entry name" value="DNA-binding pseudobarrel domain"/>
    <property type="match status" value="1"/>
</dbReference>
<organism evidence="7 8">
    <name type="scientific">Apostasia shenzhenica</name>
    <dbReference type="NCBI Taxonomy" id="1088818"/>
    <lineage>
        <taxon>Eukaryota</taxon>
        <taxon>Viridiplantae</taxon>
        <taxon>Streptophyta</taxon>
        <taxon>Embryophyta</taxon>
        <taxon>Tracheophyta</taxon>
        <taxon>Spermatophyta</taxon>
        <taxon>Magnoliopsida</taxon>
        <taxon>Liliopsida</taxon>
        <taxon>Asparagales</taxon>
        <taxon>Orchidaceae</taxon>
        <taxon>Apostasioideae</taxon>
        <taxon>Apostasia</taxon>
    </lineage>
</organism>
<evidence type="ECO:0000256" key="1">
    <source>
        <dbReference type="ARBA" id="ARBA00004123"/>
    </source>
</evidence>
<keyword evidence="3" id="KW-0238">DNA-binding</keyword>
<comment type="subcellular location">
    <subcellularLocation>
        <location evidence="1">Nucleus</location>
    </subcellularLocation>
</comment>
<sequence>MAVQWPLWPFKNETEEGRVDGRGVHLIRRPKVVYLLSSSEAPSMADFFFFEFIPSNFRQYVPSSSALIILCCRGKEWAVTCSVYKKFALLSRGWRKFLADNNMKAGDGCVFELMNSGEMEQKKFRVQILDGQLPQHGSADHPVLID</sequence>
<feature type="domain" description="TF-B3" evidence="6">
    <location>
        <begin position="36"/>
        <end position="132"/>
    </location>
</feature>
<dbReference type="SUPFAM" id="SSF101936">
    <property type="entry name" value="DNA-binding pseudobarrel domain"/>
    <property type="match status" value="1"/>
</dbReference>
<dbReference type="SMART" id="SM01019">
    <property type="entry name" value="B3"/>
    <property type="match status" value="1"/>
</dbReference>
<dbReference type="Pfam" id="PF02362">
    <property type="entry name" value="B3"/>
    <property type="match status" value="1"/>
</dbReference>